<dbReference type="GO" id="GO:0046036">
    <property type="term" value="P:CTP metabolic process"/>
    <property type="evidence" value="ECO:0007669"/>
    <property type="project" value="TreeGrafter"/>
</dbReference>
<evidence type="ECO:0008006" key="7">
    <source>
        <dbReference type="Google" id="ProtNLM"/>
    </source>
</evidence>
<dbReference type="Pfam" id="PF01150">
    <property type="entry name" value="GDA1_CD39"/>
    <property type="match status" value="1"/>
</dbReference>
<protein>
    <recommendedName>
        <fullName evidence="7">Nucleoside phosphatase GDA1/CD39</fullName>
    </recommendedName>
</protein>
<dbReference type="GO" id="GO:0016020">
    <property type="term" value="C:membrane"/>
    <property type="evidence" value="ECO:0007669"/>
    <property type="project" value="TreeGrafter"/>
</dbReference>
<organism evidence="5 6">
    <name type="scientific">Smittium simulii</name>
    <dbReference type="NCBI Taxonomy" id="133385"/>
    <lineage>
        <taxon>Eukaryota</taxon>
        <taxon>Fungi</taxon>
        <taxon>Fungi incertae sedis</taxon>
        <taxon>Zoopagomycota</taxon>
        <taxon>Kickxellomycotina</taxon>
        <taxon>Harpellomycetes</taxon>
        <taxon>Harpellales</taxon>
        <taxon>Legeriomycetaceae</taxon>
        <taxon>Smittium</taxon>
    </lineage>
</organism>
<feature type="binding site" evidence="4">
    <location>
        <begin position="271"/>
        <end position="275"/>
    </location>
    <ligand>
        <name>ATP</name>
        <dbReference type="ChEBI" id="CHEBI:30616"/>
    </ligand>
</feature>
<dbReference type="GO" id="GO:0017111">
    <property type="term" value="F:ribonucleoside triphosphate phosphatase activity"/>
    <property type="evidence" value="ECO:0007669"/>
    <property type="project" value="TreeGrafter"/>
</dbReference>
<accession>A0A2T9YWG9</accession>
<evidence type="ECO:0000313" key="6">
    <source>
        <dbReference type="Proteomes" id="UP000245383"/>
    </source>
</evidence>
<proteinExistence type="inferred from homology"/>
<feature type="active site" description="Proton acceptor" evidence="3">
    <location>
        <position position="205"/>
    </location>
</feature>
<dbReference type="PANTHER" id="PTHR11782:SF121">
    <property type="entry name" value="NUCLEOSIDE-DIPHOSPHATASE MIG-23"/>
    <property type="match status" value="1"/>
</dbReference>
<evidence type="ECO:0000256" key="4">
    <source>
        <dbReference type="PIRSR" id="PIRSR600407-2"/>
    </source>
</evidence>
<dbReference type="GO" id="GO:0045134">
    <property type="term" value="F:UDP phosphatase activity"/>
    <property type="evidence" value="ECO:0007669"/>
    <property type="project" value="TreeGrafter"/>
</dbReference>
<dbReference type="OrthoDB" id="6372431at2759"/>
<keyword evidence="4" id="KW-0547">Nucleotide-binding</keyword>
<name>A0A2T9YWG9_9FUNG</name>
<reference evidence="5 6" key="1">
    <citation type="journal article" date="2018" name="MBio">
        <title>Comparative Genomics Reveals the Core Gene Toolbox for the Fungus-Insect Symbiosis.</title>
        <authorList>
            <person name="Wang Y."/>
            <person name="Stata M."/>
            <person name="Wang W."/>
            <person name="Stajich J.E."/>
            <person name="White M.M."/>
            <person name="Moncalvo J.M."/>
        </authorList>
    </citation>
    <scope>NUCLEOTIDE SEQUENCE [LARGE SCALE GENOMIC DNA]</scope>
    <source>
        <strain evidence="5 6">SWE-8-4</strain>
    </source>
</reference>
<gene>
    <name evidence="5" type="ORF">BB561_001019</name>
</gene>
<dbReference type="GO" id="GO:0006256">
    <property type="term" value="P:UDP catabolic process"/>
    <property type="evidence" value="ECO:0007669"/>
    <property type="project" value="TreeGrafter"/>
</dbReference>
<keyword evidence="6" id="KW-1185">Reference proteome</keyword>
<keyword evidence="4" id="KW-0067">ATP-binding</keyword>
<evidence type="ECO:0000313" key="5">
    <source>
        <dbReference type="EMBL" id="PVU96692.1"/>
    </source>
</evidence>
<dbReference type="EMBL" id="MBFR01000026">
    <property type="protein sequence ID" value="PVU96692.1"/>
    <property type="molecule type" value="Genomic_DNA"/>
</dbReference>
<dbReference type="Gene3D" id="3.30.420.150">
    <property type="entry name" value="Exopolyphosphatase. Domain 2"/>
    <property type="match status" value="1"/>
</dbReference>
<evidence type="ECO:0000256" key="1">
    <source>
        <dbReference type="ARBA" id="ARBA00009283"/>
    </source>
</evidence>
<dbReference type="GO" id="GO:0005524">
    <property type="term" value="F:ATP binding"/>
    <property type="evidence" value="ECO:0007669"/>
    <property type="project" value="UniProtKB-KW"/>
</dbReference>
<dbReference type="Gene3D" id="3.30.420.40">
    <property type="match status" value="1"/>
</dbReference>
<dbReference type="AlphaFoldDB" id="A0A2T9YWG9"/>
<sequence length="592" mass="67058">MFNKPKPSFYYHDLEINRSTKDNNGGNKRQNRDLAKWWEIEQDSVVKNAPKSSDDNNARYGIIIDSGSSQSRLMIYSWTDVSYTIKSSKLTNDLNKLPEINLGVNQDKTTFSHRISPGISTYGDKISSLNLEHLTPMLEFALKTIPKHKHKQTPIYLMATAGMRLLDIQIQNKILLKACEFFKKNSKFYIENCKTHFRVITGEEEGAYGWISVNYLKTGFLPLINTTNELSEINQNSPEKNIYSETKIIDSNTKKIAEPISDTFGFLDMGGASTQIAFKLSSDISAEHSEEVTKTKLKKLNGDEIPIDLFVSTFLGYGTNEARRRYVELLTKESPEVTTFEYPVIADPCLPSGVFVQVKSNNYVLMGSGNLDHCIKQVSTLLNKKKTCVKLPCLIDGVHFPTTNFKNMQFLGVSEYWYASNDILKLGGMWDMFKFISKARDFCATNWETSKIQHINTPGIIEDRIRLQCFKAAWLITILHEGFGILPELFTDSVFDVEAALVNLKKMNHKPNFHSVDTIESKEASWTLGAIILKVSESIPPTSITKSNRVSDFILPRALKSLHKVDDEDLIDSSVWVLSYSDLESLVRSVPL</sequence>
<dbReference type="InterPro" id="IPR000407">
    <property type="entry name" value="GDA1_CD39_NTPase"/>
</dbReference>
<dbReference type="STRING" id="133385.A0A2T9YWG9"/>
<dbReference type="Proteomes" id="UP000245383">
    <property type="component" value="Unassembled WGS sequence"/>
</dbReference>
<evidence type="ECO:0000256" key="2">
    <source>
        <dbReference type="ARBA" id="ARBA00022801"/>
    </source>
</evidence>
<comment type="caution">
    <text evidence="5">The sequence shown here is derived from an EMBL/GenBank/DDBJ whole genome shotgun (WGS) entry which is preliminary data.</text>
</comment>
<keyword evidence="2" id="KW-0378">Hydrolase</keyword>
<comment type="similarity">
    <text evidence="1">Belongs to the GDA1/CD39 NTPase family.</text>
</comment>
<dbReference type="GO" id="GO:0004382">
    <property type="term" value="F:GDP phosphatase activity"/>
    <property type="evidence" value="ECO:0007669"/>
    <property type="project" value="TreeGrafter"/>
</dbReference>
<dbReference type="PANTHER" id="PTHR11782">
    <property type="entry name" value="ADENOSINE/GUANOSINE DIPHOSPHATASE"/>
    <property type="match status" value="1"/>
</dbReference>
<dbReference type="GO" id="GO:0005794">
    <property type="term" value="C:Golgi apparatus"/>
    <property type="evidence" value="ECO:0007669"/>
    <property type="project" value="TreeGrafter"/>
</dbReference>
<evidence type="ECO:0000256" key="3">
    <source>
        <dbReference type="PIRSR" id="PIRSR600407-1"/>
    </source>
</evidence>